<dbReference type="Proteomes" id="UP000830307">
    <property type="component" value="Segment"/>
</dbReference>
<dbReference type="Pfam" id="PF13649">
    <property type="entry name" value="Methyltransf_25"/>
    <property type="match status" value="1"/>
</dbReference>
<organism evidence="2 3">
    <name type="scientific">Aeromonas phage ZPAH14</name>
    <dbReference type="NCBI Taxonomy" id="2924887"/>
    <lineage>
        <taxon>Viruses</taxon>
        <taxon>Duplodnaviria</taxon>
        <taxon>Heunggongvirae</taxon>
        <taxon>Uroviricota</taxon>
        <taxon>Caudoviricetes</taxon>
        <taxon>Chaseviridae</taxon>
        <taxon>Nefertitivirinae</taxon>
        <taxon>Shantouvirus</taxon>
        <taxon>Shantouvirus ZPAH14</taxon>
    </lineage>
</organism>
<reference evidence="2" key="1">
    <citation type="submission" date="2022-02" db="EMBL/GenBank/DDBJ databases">
        <title>The Aeromonas hydrophila phage ZPAH14.</title>
        <authorList>
            <person name="Li J."/>
        </authorList>
    </citation>
    <scope>NUCLEOTIDE SEQUENCE</scope>
</reference>
<keyword evidence="3" id="KW-1185">Reference proteome</keyword>
<evidence type="ECO:0000313" key="3">
    <source>
        <dbReference type="Proteomes" id="UP000830307"/>
    </source>
</evidence>
<dbReference type="EMBL" id="OM810291">
    <property type="protein sequence ID" value="UOT57994.1"/>
    <property type="molecule type" value="Genomic_DNA"/>
</dbReference>
<dbReference type="InterPro" id="IPR041698">
    <property type="entry name" value="Methyltransf_25"/>
</dbReference>
<dbReference type="Gene3D" id="3.40.50.150">
    <property type="entry name" value="Vaccinia Virus protein VP39"/>
    <property type="match status" value="1"/>
</dbReference>
<proteinExistence type="predicted"/>
<dbReference type="RefSeq" id="YP_010656703.1">
    <property type="nucleotide sequence ID" value="NC_070840.1"/>
</dbReference>
<dbReference type="CDD" id="cd02440">
    <property type="entry name" value="AdoMet_MTases"/>
    <property type="match status" value="1"/>
</dbReference>
<dbReference type="KEGG" id="vg:77932601"/>
<sequence length="192" mass="22437">MSVKKLSKWGEMYRNRIGESYPAYCRQQYRPFLDAIRKEMRKAQFAIVREEGCGIATITKILAQDADLEKFDFYAFDVNPDQVQNAVANLAMLSAHVQVQWMNILKDTHTPVDIIHSHGVLEHFPDEDIDLILARQKADCPVLVHYVPLDGWETKSYGDERLLPIDYWVDRFKPSEWFTFNDGKDAALIWRR</sequence>
<protein>
    <recommendedName>
        <fullName evidence="1">Methyltransferase domain-containing protein</fullName>
    </recommendedName>
</protein>
<name>A0AAE9KI93_9CAUD</name>
<feature type="domain" description="Methyltransferase" evidence="1">
    <location>
        <begin position="52"/>
        <end position="134"/>
    </location>
</feature>
<evidence type="ECO:0000313" key="2">
    <source>
        <dbReference type="EMBL" id="UOT57994.1"/>
    </source>
</evidence>
<dbReference type="SUPFAM" id="SSF53335">
    <property type="entry name" value="S-adenosyl-L-methionine-dependent methyltransferases"/>
    <property type="match status" value="1"/>
</dbReference>
<dbReference type="InterPro" id="IPR029063">
    <property type="entry name" value="SAM-dependent_MTases_sf"/>
</dbReference>
<dbReference type="GeneID" id="77932601"/>
<accession>A0AAE9KI93</accession>
<evidence type="ECO:0000259" key="1">
    <source>
        <dbReference type="Pfam" id="PF13649"/>
    </source>
</evidence>